<comment type="caution">
    <text evidence="2">The sequence shown here is derived from an EMBL/GenBank/DDBJ whole genome shotgun (WGS) entry which is preliminary data.</text>
</comment>
<gene>
    <name evidence="2" type="ORF">CPELLU_LOCUS14911</name>
</gene>
<reference evidence="2" key="1">
    <citation type="submission" date="2021-06" db="EMBL/GenBank/DDBJ databases">
        <authorList>
            <person name="Kallberg Y."/>
            <person name="Tangrot J."/>
            <person name="Rosling A."/>
        </authorList>
    </citation>
    <scope>NUCLEOTIDE SEQUENCE</scope>
    <source>
        <strain evidence="2">FL966</strain>
    </source>
</reference>
<evidence type="ECO:0000313" key="2">
    <source>
        <dbReference type="EMBL" id="CAG8754316.1"/>
    </source>
</evidence>
<feature type="compositionally biased region" description="Low complexity" evidence="1">
    <location>
        <begin position="196"/>
        <end position="220"/>
    </location>
</feature>
<dbReference type="OrthoDB" id="2486526at2759"/>
<evidence type="ECO:0000313" key="3">
    <source>
        <dbReference type="Proteomes" id="UP000789759"/>
    </source>
</evidence>
<evidence type="ECO:0000256" key="1">
    <source>
        <dbReference type="SAM" id="MobiDB-lite"/>
    </source>
</evidence>
<accession>A0A9N9IWA0</accession>
<dbReference type="Proteomes" id="UP000789759">
    <property type="component" value="Unassembled WGS sequence"/>
</dbReference>
<feature type="region of interest" description="Disordered" evidence="1">
    <location>
        <begin position="190"/>
        <end position="226"/>
    </location>
</feature>
<proteinExistence type="predicted"/>
<dbReference type="AlphaFoldDB" id="A0A9N9IWA0"/>
<organism evidence="2 3">
    <name type="scientific">Cetraspora pellucida</name>
    <dbReference type="NCBI Taxonomy" id="1433469"/>
    <lineage>
        <taxon>Eukaryota</taxon>
        <taxon>Fungi</taxon>
        <taxon>Fungi incertae sedis</taxon>
        <taxon>Mucoromycota</taxon>
        <taxon>Glomeromycotina</taxon>
        <taxon>Glomeromycetes</taxon>
        <taxon>Diversisporales</taxon>
        <taxon>Gigasporaceae</taxon>
        <taxon>Cetraspora</taxon>
    </lineage>
</organism>
<name>A0A9N9IWA0_9GLOM</name>
<dbReference type="EMBL" id="CAJVQA010018489">
    <property type="protein sequence ID" value="CAG8754316.1"/>
    <property type="molecule type" value="Genomic_DNA"/>
</dbReference>
<sequence>MNKLPTEIIFFIFGLLDNKSMLYFALTYRFYKRKFDEYIFPQVKRDVWLTATKIYLPKTKKGKRSYVEFSDDQLPYEVKCICTSKSVRKPLSRDIKGNFYCVSPYNKGEKLIAVHKWEVETRRCDKCNFYKKCGQMLVFSGCNIPLYSYVNCCLRKKEYINEKSSNIDLYQMMLFRIISAINEGINTFSQKISNDKPSQQSQQPKQQQPQQLKKPQLQPKQPQPQL</sequence>
<keyword evidence="3" id="KW-1185">Reference proteome</keyword>
<protein>
    <submittedName>
        <fullName evidence="2">14207_t:CDS:1</fullName>
    </submittedName>
</protein>